<protein>
    <submittedName>
        <fullName evidence="4">Uncharacterized protein</fullName>
    </submittedName>
</protein>
<evidence type="ECO:0000313" key="4">
    <source>
        <dbReference type="EMBL" id="QRD04058.1"/>
    </source>
</evidence>
<evidence type="ECO:0000256" key="1">
    <source>
        <dbReference type="SAM" id="MobiDB-lite"/>
    </source>
</evidence>
<feature type="compositionally biased region" description="Acidic residues" evidence="1">
    <location>
        <begin position="783"/>
        <end position="792"/>
    </location>
</feature>
<dbReference type="SUPFAM" id="SSF48371">
    <property type="entry name" value="ARM repeat"/>
    <property type="match status" value="1"/>
</dbReference>
<dbReference type="InterPro" id="IPR057566">
    <property type="entry name" value="TPR_TTI1_N"/>
</dbReference>
<evidence type="ECO:0000313" key="5">
    <source>
        <dbReference type="Proteomes" id="UP000663193"/>
    </source>
</evidence>
<name>A0A7U2FF10_PHANO</name>
<reference evidence="5" key="1">
    <citation type="journal article" date="2021" name="BMC Genomics">
        <title>Chromosome-level genome assembly and manually-curated proteome of model necrotroph Parastagonospora nodorum Sn15 reveals a genome-wide trove of candidate effector homologs, and redundancy of virulence-related functions within an accessory chromosome.</title>
        <authorList>
            <person name="Bertazzoni S."/>
            <person name="Jones D.A.B."/>
            <person name="Phan H.T."/>
            <person name="Tan K.-C."/>
            <person name="Hane J.K."/>
        </authorList>
    </citation>
    <scope>NUCLEOTIDE SEQUENCE [LARGE SCALE GENOMIC DNA]</scope>
    <source>
        <strain evidence="5">SN15 / ATCC MYA-4574 / FGSC 10173)</strain>
    </source>
</reference>
<dbReference type="InterPro" id="IPR049362">
    <property type="entry name" value="TTI1_rpt"/>
</dbReference>
<proteinExistence type="predicted"/>
<dbReference type="InterPro" id="IPR052587">
    <property type="entry name" value="TELO2-interacting_protein_1"/>
</dbReference>
<dbReference type="OMA" id="PHPKKPW"/>
<dbReference type="Pfam" id="PF24181">
    <property type="entry name" value="TPR_TTI1_C"/>
    <property type="match status" value="1"/>
</dbReference>
<dbReference type="OrthoDB" id="49511at2759"/>
<dbReference type="PANTHER" id="PTHR18460">
    <property type="entry name" value="TEL2 INTERACTING PROTEIN 1 TTI1 FAMILY MEMBER"/>
    <property type="match status" value="1"/>
</dbReference>
<dbReference type="EMBL" id="CP069038">
    <property type="protein sequence ID" value="QRD04058.1"/>
    <property type="molecule type" value="Genomic_DNA"/>
</dbReference>
<feature type="region of interest" description="Disordered" evidence="1">
    <location>
        <begin position="753"/>
        <end position="800"/>
    </location>
</feature>
<dbReference type="Pfam" id="PF24173">
    <property type="entry name" value="TPR_TTI1_N"/>
    <property type="match status" value="1"/>
</dbReference>
<dbReference type="InterPro" id="IPR011989">
    <property type="entry name" value="ARM-like"/>
</dbReference>
<dbReference type="InterPro" id="IPR016024">
    <property type="entry name" value="ARM-type_fold"/>
</dbReference>
<dbReference type="InterPro" id="IPR057567">
    <property type="entry name" value="TPR_TTI1_C"/>
</dbReference>
<gene>
    <name evidence="4" type="ORF">JI435_128030</name>
</gene>
<sequence length="1033" mass="114481">MERQHAFQRLKQPCIQLLSVTASLAQSPESRKHLVTALTNLLDTLRTITSKPVALDQKLTEYAFVPISQVLRLSRQVPVRALELCLECISVLLRAGWGGGLEPALAGQFLILFTFLTKPSSAENGIASTSEELQTLALKCMTDLMTDASRTGKGKEAMTSTSNIPALGEAVLVMLDALTDAKSNSTKLQATDALKASLSAITDDDALASFLPRLVSSLTKVLTPSSSNRPGFRVVEQSLDLLSLILKRLLSDRKTNNLPTAVAAEEESDANKVFRTTSWVQATASQIKVALANVFKLRNHDKSEVRRALLRLCLDVVQECRSSLSDCTAMAIETAISLVGRDGEQDMIEIELKTLLAADEQLGYVLRESLHGWVVALPRLMQSKDDQARLQIIHQVSVTLRLFDRDAALIDERLADGLRDSISTVLGDSKGLEELDVHHTKRTDQVILLGSSSTLRFEPLKLRLKGQEVILTEFQLLLHELARSNSAATVLQELIRKIDMGSQEVRLASYWAAVNLLKDMARTNSAFDDFIDMGTPNQREELQDSLYSHSVTMLAQEDLLDVVSWHSYALALETVALQASRYKTEFRGELSEVLYPVLHHMGSSNEALRQHALICLNILSVECGYSNAGELVVANVDYIVNAVGLKLAVGDVSPQVPQVLLMMMRLCGPSLLPYLDDLVGSIFDALERYHGYPKLTELLFSVLKGITEEGVKAPLLAITESDAKQMASHHISPITMADVIAAVKRLDDDALKRKEEDQKDVDIPFPEEPWKSDTAPEAHPQDESEQSNEADTAEPPSPAPRTYDLLLRISSLTQHYLTTPSSALRTSLLSLLRTTIPALAKHENSFLPLINTLWPVLLPRLQDPEAFVVSNALDIVALMCEHAGDFMRTRIEDAWDVFGRIHRRTKQREDRRGGTQSLLTGLDTGMKGLSVSTPSAYRPEMYVDAPTKMIWNSLVGLMCVVVEHVTIRDERFDSVLDMMDPVLEREEVKRAMERCNADAVWLRLYTKELAKGGTGVAMDRVPEAKLDWHFVCV</sequence>
<feature type="domain" description="TTI1 C-terminal TPR" evidence="3">
    <location>
        <begin position="752"/>
        <end position="893"/>
    </location>
</feature>
<evidence type="ECO:0000259" key="3">
    <source>
        <dbReference type="Pfam" id="PF24181"/>
    </source>
</evidence>
<dbReference type="AlphaFoldDB" id="A0A7U2FF10"/>
<feature type="domain" description="TTI1 N-terminal TPR" evidence="2">
    <location>
        <begin position="7"/>
        <end position="341"/>
    </location>
</feature>
<dbReference type="Proteomes" id="UP000663193">
    <property type="component" value="Chromosome 16"/>
</dbReference>
<dbReference type="PANTHER" id="PTHR18460:SF3">
    <property type="entry name" value="TELO2-INTERACTING PROTEIN 1 HOMOLOG"/>
    <property type="match status" value="1"/>
</dbReference>
<dbReference type="VEuPathDB" id="FungiDB:JI435_128030"/>
<dbReference type="Gene3D" id="1.25.10.10">
    <property type="entry name" value="Leucine-rich Repeat Variant"/>
    <property type="match status" value="1"/>
</dbReference>
<dbReference type="Pfam" id="PF21547">
    <property type="entry name" value="TTI1"/>
    <property type="match status" value="1"/>
</dbReference>
<keyword evidence="5" id="KW-1185">Reference proteome</keyword>
<evidence type="ECO:0000259" key="2">
    <source>
        <dbReference type="Pfam" id="PF24173"/>
    </source>
</evidence>
<organism evidence="4 5">
    <name type="scientific">Phaeosphaeria nodorum (strain SN15 / ATCC MYA-4574 / FGSC 10173)</name>
    <name type="common">Glume blotch fungus</name>
    <name type="synonym">Parastagonospora nodorum</name>
    <dbReference type="NCBI Taxonomy" id="321614"/>
    <lineage>
        <taxon>Eukaryota</taxon>
        <taxon>Fungi</taxon>
        <taxon>Dikarya</taxon>
        <taxon>Ascomycota</taxon>
        <taxon>Pezizomycotina</taxon>
        <taxon>Dothideomycetes</taxon>
        <taxon>Pleosporomycetidae</taxon>
        <taxon>Pleosporales</taxon>
        <taxon>Pleosporineae</taxon>
        <taxon>Phaeosphaeriaceae</taxon>
        <taxon>Parastagonospora</taxon>
    </lineage>
</organism>
<feature type="compositionally biased region" description="Basic and acidic residues" evidence="1">
    <location>
        <begin position="753"/>
        <end position="782"/>
    </location>
</feature>
<accession>A0A7U2FF10</accession>